<name>X0WUZ7_9ZZZZ</name>
<comment type="caution">
    <text evidence="1">The sequence shown here is derived from an EMBL/GenBank/DDBJ whole genome shotgun (WGS) entry which is preliminary data.</text>
</comment>
<evidence type="ECO:0000313" key="1">
    <source>
        <dbReference type="EMBL" id="GAG16556.1"/>
    </source>
</evidence>
<accession>X0WUZ7</accession>
<sequence length="232" mass="25829">LGFYNSVGGALSDMIAHLMQPLRAISGYASAAEMLSNLRIRGVQRAQYRVGPSVLASRERPFVGEYTAQDADNELLEDTETFGVVELQFIAGDWTNVDVLIRTGKGVWPESKVLKVYGSRTDEGIEVVTFNIAEKYFQVGVEVADEQGTRIEPIMKSEEFHVRVNGGEVTTDAEEYVVIFKGLCGWWTPDPRYFPPVSEAAKVYEFFRSALVRERFSGAITTKYDAYGGCPL</sequence>
<organism evidence="1">
    <name type="scientific">marine sediment metagenome</name>
    <dbReference type="NCBI Taxonomy" id="412755"/>
    <lineage>
        <taxon>unclassified sequences</taxon>
        <taxon>metagenomes</taxon>
        <taxon>ecological metagenomes</taxon>
    </lineage>
</organism>
<gene>
    <name evidence="1" type="ORF">S01H1_59925</name>
</gene>
<dbReference type="Gene3D" id="3.30.360.10">
    <property type="entry name" value="Dihydrodipicolinate Reductase, domain 2"/>
    <property type="match status" value="1"/>
</dbReference>
<reference evidence="1" key="1">
    <citation type="journal article" date="2014" name="Front. Microbiol.">
        <title>High frequency of phylogenetically diverse reductive dehalogenase-homologous genes in deep subseafloor sedimentary metagenomes.</title>
        <authorList>
            <person name="Kawai M."/>
            <person name="Futagami T."/>
            <person name="Toyoda A."/>
            <person name="Takaki Y."/>
            <person name="Nishi S."/>
            <person name="Hori S."/>
            <person name="Arai W."/>
            <person name="Tsubouchi T."/>
            <person name="Morono Y."/>
            <person name="Uchiyama I."/>
            <person name="Ito T."/>
            <person name="Fujiyama A."/>
            <person name="Inagaki F."/>
            <person name="Takami H."/>
        </authorList>
    </citation>
    <scope>NUCLEOTIDE SEQUENCE</scope>
    <source>
        <strain evidence="1">Expedition CK06-06</strain>
    </source>
</reference>
<dbReference type="EMBL" id="BARS01039226">
    <property type="protein sequence ID" value="GAG16556.1"/>
    <property type="molecule type" value="Genomic_DNA"/>
</dbReference>
<proteinExistence type="predicted"/>
<feature type="non-terminal residue" evidence="1">
    <location>
        <position position="1"/>
    </location>
</feature>
<dbReference type="AlphaFoldDB" id="X0WUZ7"/>
<protein>
    <submittedName>
        <fullName evidence="1">Uncharacterized protein</fullName>
    </submittedName>
</protein>